<proteinExistence type="predicted"/>
<accession>A0A2G5VGU2</accession>
<feature type="region of interest" description="Disordered" evidence="1">
    <location>
        <begin position="1"/>
        <end position="36"/>
    </location>
</feature>
<name>A0A2G5VGU2_9PELO</name>
<sequence>MSEGSSKDVPGSSTSFNLSSHTEIEEPSPLDRMLADGRDFNGGDWSSEELESCLRAISKYGTKSETINYIHQNYIKTRSREEITAKIDEIREIIKEHKEVILPEAYKKKWIEDGHRNIGPPPDCEVDPNEGWSAILSKIVNHHQSSINKHFNPMRDAFERVFETLSQNSKIVENVKVTDMQTARATSDDTQNLRWPVIYKFMKACSTLEEQMPALNELEAAVVIKVLDSIEDEASAIPDSEKAVLAGLFKECQMDDFRLCEQDYPPTLQGGVQLFVDPLRTRFHGIPEVGAEVELDHNQPSTSTS</sequence>
<feature type="compositionally biased region" description="Polar residues" evidence="1">
    <location>
        <begin position="11"/>
        <end position="21"/>
    </location>
</feature>
<comment type="caution">
    <text evidence="2">The sequence shown here is derived from an EMBL/GenBank/DDBJ whole genome shotgun (WGS) entry which is preliminary data.</text>
</comment>
<gene>
    <name evidence="2" type="primary">Cni-tofu-5</name>
    <name evidence="2" type="synonym">Cnig_chr_I.g1659</name>
    <name evidence="2" type="ORF">B9Z55_001659</name>
</gene>
<evidence type="ECO:0000313" key="2">
    <source>
        <dbReference type="EMBL" id="PIC50962.1"/>
    </source>
</evidence>
<evidence type="ECO:0000256" key="1">
    <source>
        <dbReference type="SAM" id="MobiDB-lite"/>
    </source>
</evidence>
<dbReference type="OrthoDB" id="5865419at2759"/>
<protein>
    <submittedName>
        <fullName evidence="2">Uncharacterized protein</fullName>
    </submittedName>
</protein>
<organism evidence="2 3">
    <name type="scientific">Caenorhabditis nigoni</name>
    <dbReference type="NCBI Taxonomy" id="1611254"/>
    <lineage>
        <taxon>Eukaryota</taxon>
        <taxon>Metazoa</taxon>
        <taxon>Ecdysozoa</taxon>
        <taxon>Nematoda</taxon>
        <taxon>Chromadorea</taxon>
        <taxon>Rhabditida</taxon>
        <taxon>Rhabditina</taxon>
        <taxon>Rhabditomorpha</taxon>
        <taxon>Rhabditoidea</taxon>
        <taxon>Rhabditidae</taxon>
        <taxon>Peloderinae</taxon>
        <taxon>Caenorhabditis</taxon>
    </lineage>
</organism>
<reference evidence="3" key="1">
    <citation type="submission" date="2017-10" db="EMBL/GenBank/DDBJ databases">
        <title>Rapid genome shrinkage in a self-fertile nematode reveals novel sperm competition proteins.</title>
        <authorList>
            <person name="Yin D."/>
            <person name="Schwarz E.M."/>
            <person name="Thomas C.G."/>
            <person name="Felde R.L."/>
            <person name="Korf I.F."/>
            <person name="Cutter A.D."/>
            <person name="Schartner C.M."/>
            <person name="Ralston E.J."/>
            <person name="Meyer B.J."/>
            <person name="Haag E.S."/>
        </authorList>
    </citation>
    <scope>NUCLEOTIDE SEQUENCE [LARGE SCALE GENOMIC DNA]</scope>
    <source>
        <strain evidence="3">JU1422</strain>
    </source>
</reference>
<dbReference type="AlphaFoldDB" id="A0A2G5VGU2"/>
<evidence type="ECO:0000313" key="3">
    <source>
        <dbReference type="Proteomes" id="UP000230233"/>
    </source>
</evidence>
<dbReference type="Proteomes" id="UP000230233">
    <property type="component" value="Chromosome I"/>
</dbReference>
<keyword evidence="3" id="KW-1185">Reference proteome</keyword>
<dbReference type="STRING" id="1611254.A0A2G5VGU2"/>
<dbReference type="EMBL" id="PDUG01000001">
    <property type="protein sequence ID" value="PIC50962.1"/>
    <property type="molecule type" value="Genomic_DNA"/>
</dbReference>